<feature type="coiled-coil region" evidence="1">
    <location>
        <begin position="787"/>
        <end position="814"/>
    </location>
</feature>
<dbReference type="KEGG" id="pmrn:116945944"/>
<dbReference type="PANTHER" id="PTHR45725:SF10">
    <property type="entry name" value="FH2 DOMAIN-CONTAINING PROTEIN"/>
    <property type="match status" value="1"/>
</dbReference>
<dbReference type="AlphaFoldDB" id="A0AAJ7TEN0"/>
<name>A0AAJ7TEN0_PETMA</name>
<sequence>MSKRNKHALNNEEQIELLEAVKMGKLTVEEAVRMANSLAQGSKATDMVGESDVYNFNVYKYNKFRQRQKRILQVDFSEKVLCNISKGAVHKRFPFAELGSCEGQEGLRLTLYFTQHHEYELEVTSDFDKTQILRLAHLILNQNKALCQEQEVTLPGAQPPTSVRVVKEGEALLRKGGLASVKWVRVWLELSRSDLSFYPSERRQGNLGKLAALTGEARPEVCVAPCIVHLSTPGVEAYADSLADSFCVSTNKNLYTFRLALNSAHRDDFAEERDHWVREIESVCRGYKRMSHTPTNASAPVRDDAAAAAAAATGSTVAPPAAPPAEEGPGAPAPADPDCGDEDGGLSIPAAAAGNAAPGGSSANGAPGWAAPEAPSSDDEPLSGTPAAYRSDRAPGVEPPYVRSHGDGDVGGDDVGGDDVGGDGDVGGGGAWSQTPDEPDMPLFSCLKPSEPRDVPAVVPSRAAPGLPPVAPPPPVFYTKLRADEVVRTKALHWDPVQSDRIAKSMWAQMRGDVGALDLVRLRDTFRLETLQGSIIPTSQPTAQILLNSKVAQNFCIFLRGFRVQPAQLHEQLLVLRGDLETGITDEQIAELRRFVPTAEDVEMYKPHVKRRAVLHQVDQYMLEMCSIPFLGERLELLMTVREFPGQISELKPLIAHQLSRCSQLAASKKFPCVLEYVLLVGNRLNETAGRSPIKGFCLSTLPKLMETKGQNRKYTLLCFLVEQIKIHRPDLLDFAQELQSLKSGSTASIKGLTAEMDVLKQSLVKLAQYHSNLKKSLKSESETKFLVELKVMINKFKGELNDLTTQISDLRRSYMALMVRFGEATERDSEQFFGWTTEFMDAFTAALRNGESAEKGRLFPF</sequence>
<feature type="region of interest" description="Disordered" evidence="2">
    <location>
        <begin position="291"/>
        <end position="443"/>
    </location>
</feature>
<evidence type="ECO:0000259" key="4">
    <source>
        <dbReference type="PROSITE" id="PS51444"/>
    </source>
</evidence>
<dbReference type="InterPro" id="IPR015425">
    <property type="entry name" value="FH2_Formin"/>
</dbReference>
<dbReference type="Pfam" id="PF02181">
    <property type="entry name" value="FH2"/>
    <property type="match status" value="1"/>
</dbReference>
<evidence type="ECO:0000313" key="6">
    <source>
        <dbReference type="RefSeq" id="XP_032816537.1"/>
    </source>
</evidence>
<keyword evidence="5" id="KW-1185">Reference proteome</keyword>
<feature type="domain" description="PH" evidence="3">
    <location>
        <begin position="164"/>
        <end position="285"/>
    </location>
</feature>
<evidence type="ECO:0000256" key="1">
    <source>
        <dbReference type="SAM" id="Coils"/>
    </source>
</evidence>
<evidence type="ECO:0000313" key="7">
    <source>
        <dbReference type="RefSeq" id="XP_032816538.1"/>
    </source>
</evidence>
<dbReference type="Gene3D" id="1.20.58.2220">
    <property type="entry name" value="Formin, FH2 domain"/>
    <property type="match status" value="1"/>
</dbReference>
<evidence type="ECO:0000259" key="3">
    <source>
        <dbReference type="PROSITE" id="PS50003"/>
    </source>
</evidence>
<dbReference type="InterPro" id="IPR001849">
    <property type="entry name" value="PH_domain"/>
</dbReference>
<feature type="compositionally biased region" description="Low complexity" evidence="2">
    <location>
        <begin position="349"/>
        <end position="372"/>
    </location>
</feature>
<keyword evidence="1" id="KW-0175">Coiled coil</keyword>
<dbReference type="InterPro" id="IPR051425">
    <property type="entry name" value="Formin_Homology"/>
</dbReference>
<organism evidence="5 7">
    <name type="scientific">Petromyzon marinus</name>
    <name type="common">Sea lamprey</name>
    <dbReference type="NCBI Taxonomy" id="7757"/>
    <lineage>
        <taxon>Eukaryota</taxon>
        <taxon>Metazoa</taxon>
        <taxon>Chordata</taxon>
        <taxon>Craniata</taxon>
        <taxon>Vertebrata</taxon>
        <taxon>Cyclostomata</taxon>
        <taxon>Hyperoartia</taxon>
        <taxon>Petromyzontiformes</taxon>
        <taxon>Petromyzontidae</taxon>
        <taxon>Petromyzon</taxon>
    </lineage>
</organism>
<dbReference type="SMART" id="SM00498">
    <property type="entry name" value="FH2"/>
    <property type="match status" value="1"/>
</dbReference>
<dbReference type="Proteomes" id="UP001318040">
    <property type="component" value="Chromosome 25"/>
</dbReference>
<reference evidence="6 7" key="1">
    <citation type="submission" date="2025-04" db="UniProtKB">
        <authorList>
            <consortium name="RefSeq"/>
        </authorList>
    </citation>
    <scope>IDENTIFICATION</scope>
    <source>
        <tissue evidence="6 7">Sperm</tissue>
    </source>
</reference>
<protein>
    <submittedName>
        <fullName evidence="6 7">Formin-like protein 13 isoform X1</fullName>
    </submittedName>
</protein>
<proteinExistence type="predicted"/>
<dbReference type="InterPro" id="IPR042201">
    <property type="entry name" value="FH2_Formin_sf"/>
</dbReference>
<dbReference type="RefSeq" id="XP_032816538.1">
    <property type="nucleotide sequence ID" value="XM_032960647.1"/>
</dbReference>
<feature type="compositionally biased region" description="Acidic residues" evidence="2">
    <location>
        <begin position="410"/>
        <end position="422"/>
    </location>
</feature>
<dbReference type="PANTHER" id="PTHR45725">
    <property type="entry name" value="FORMIN HOMOLOGY 2 FAMILY MEMBER"/>
    <property type="match status" value="1"/>
</dbReference>
<dbReference type="Gene3D" id="2.30.29.30">
    <property type="entry name" value="Pleckstrin-homology domain (PH domain)/Phosphotyrosine-binding domain (PTB)"/>
    <property type="match status" value="1"/>
</dbReference>
<dbReference type="PROSITE" id="PS50003">
    <property type="entry name" value="PH_DOMAIN"/>
    <property type="match status" value="1"/>
</dbReference>
<evidence type="ECO:0000256" key="2">
    <source>
        <dbReference type="SAM" id="MobiDB-lite"/>
    </source>
</evidence>
<dbReference type="PROSITE" id="PS51444">
    <property type="entry name" value="FH2"/>
    <property type="match status" value="1"/>
</dbReference>
<feature type="domain" description="FH2" evidence="4">
    <location>
        <begin position="479"/>
        <end position="862"/>
    </location>
</feature>
<gene>
    <name evidence="6 7" type="primary">LOC116945944</name>
</gene>
<evidence type="ECO:0000313" key="5">
    <source>
        <dbReference type="Proteomes" id="UP001318040"/>
    </source>
</evidence>
<accession>A0AAJ7TEN0</accession>
<dbReference type="SUPFAM" id="SSF101447">
    <property type="entry name" value="Formin homology 2 domain (FH2 domain)"/>
    <property type="match status" value="1"/>
</dbReference>
<dbReference type="RefSeq" id="XP_032816537.1">
    <property type="nucleotide sequence ID" value="XM_032960646.1"/>
</dbReference>
<dbReference type="SMART" id="SM00233">
    <property type="entry name" value="PH"/>
    <property type="match status" value="1"/>
</dbReference>
<dbReference type="InterPro" id="IPR011993">
    <property type="entry name" value="PH-like_dom_sf"/>
</dbReference>
<feature type="compositionally biased region" description="Low complexity" evidence="2">
    <location>
        <begin position="306"/>
        <end position="330"/>
    </location>
</feature>